<protein>
    <submittedName>
        <fullName evidence="6">Uncharacterized protein</fullName>
    </submittedName>
</protein>
<dbReference type="SUPFAM" id="SSF143870">
    <property type="entry name" value="PF0523-like"/>
    <property type="match status" value="1"/>
</dbReference>
<keyword evidence="7" id="KW-1185">Reference proteome</keyword>
<dbReference type="InterPro" id="IPR036504">
    <property type="entry name" value="CGI121/TPRKB_sf"/>
</dbReference>
<dbReference type="GO" id="GO:0000408">
    <property type="term" value="C:EKC/KEOPS complex"/>
    <property type="evidence" value="ECO:0007669"/>
    <property type="project" value="TreeGrafter"/>
</dbReference>
<sequence>MEVNQVLELYPEYSISVTLFDNVSNMSELREMLVKGKLEAALVNATMVPDIFAVFLAANKAVHLSESSKTKTRNVYSEILFNLSPSNN</sequence>
<dbReference type="Pfam" id="PF08617">
    <property type="entry name" value="CGI-121"/>
    <property type="match status" value="1"/>
</dbReference>
<evidence type="ECO:0000256" key="3">
    <source>
        <dbReference type="ARBA" id="ARBA00022694"/>
    </source>
</evidence>
<evidence type="ECO:0000313" key="7">
    <source>
        <dbReference type="Proteomes" id="UP001152795"/>
    </source>
</evidence>
<keyword evidence="4 5" id="KW-0539">Nucleus</keyword>
<proteinExistence type="inferred from homology"/>
<accession>A0A7D9DL52</accession>
<evidence type="ECO:0000256" key="5">
    <source>
        <dbReference type="RuleBase" id="RU004398"/>
    </source>
</evidence>
<comment type="subcellular location">
    <subcellularLocation>
        <location evidence="1">Nucleus</location>
    </subcellularLocation>
</comment>
<evidence type="ECO:0000256" key="1">
    <source>
        <dbReference type="ARBA" id="ARBA00004123"/>
    </source>
</evidence>
<dbReference type="Proteomes" id="UP001152795">
    <property type="component" value="Unassembled WGS sequence"/>
</dbReference>
<name>A0A7D9DL52_PARCT</name>
<organism evidence="6 7">
    <name type="scientific">Paramuricea clavata</name>
    <name type="common">Red gorgonian</name>
    <name type="synonym">Violescent sea-whip</name>
    <dbReference type="NCBI Taxonomy" id="317549"/>
    <lineage>
        <taxon>Eukaryota</taxon>
        <taxon>Metazoa</taxon>
        <taxon>Cnidaria</taxon>
        <taxon>Anthozoa</taxon>
        <taxon>Octocorallia</taxon>
        <taxon>Malacalcyonacea</taxon>
        <taxon>Plexauridae</taxon>
        <taxon>Paramuricea</taxon>
    </lineage>
</organism>
<comment type="similarity">
    <text evidence="2 5">Belongs to the CGI121/TPRKB family.</text>
</comment>
<dbReference type="GO" id="GO:0002949">
    <property type="term" value="P:tRNA threonylcarbamoyladenosine modification"/>
    <property type="evidence" value="ECO:0007669"/>
    <property type="project" value="TreeGrafter"/>
</dbReference>
<dbReference type="OrthoDB" id="329139at2759"/>
<dbReference type="EMBL" id="CACRXK020001174">
    <property type="protein sequence ID" value="CAB3987432.1"/>
    <property type="molecule type" value="Genomic_DNA"/>
</dbReference>
<gene>
    <name evidence="6" type="ORF">PACLA_8A089651</name>
</gene>
<dbReference type="PANTHER" id="PTHR15840">
    <property type="entry name" value="CGI-121 FAMILY MEMBER"/>
    <property type="match status" value="1"/>
</dbReference>
<dbReference type="GO" id="GO:0005634">
    <property type="term" value="C:nucleus"/>
    <property type="evidence" value="ECO:0007669"/>
    <property type="project" value="UniProtKB-SubCell"/>
</dbReference>
<comment type="caution">
    <text evidence="6">The sequence shown here is derived from an EMBL/GenBank/DDBJ whole genome shotgun (WGS) entry which is preliminary data.</text>
</comment>
<reference evidence="6" key="1">
    <citation type="submission" date="2020-04" db="EMBL/GenBank/DDBJ databases">
        <authorList>
            <person name="Alioto T."/>
            <person name="Alioto T."/>
            <person name="Gomez Garrido J."/>
        </authorList>
    </citation>
    <scope>NUCLEOTIDE SEQUENCE</scope>
    <source>
        <strain evidence="6">A484AB</strain>
    </source>
</reference>
<evidence type="ECO:0000256" key="2">
    <source>
        <dbReference type="ARBA" id="ARBA00005546"/>
    </source>
</evidence>
<dbReference type="GO" id="GO:0005829">
    <property type="term" value="C:cytosol"/>
    <property type="evidence" value="ECO:0007669"/>
    <property type="project" value="TreeGrafter"/>
</dbReference>
<dbReference type="InterPro" id="IPR013926">
    <property type="entry name" value="CGI121/TPRKB"/>
</dbReference>
<evidence type="ECO:0000256" key="4">
    <source>
        <dbReference type="ARBA" id="ARBA00023242"/>
    </source>
</evidence>
<feature type="non-terminal residue" evidence="6">
    <location>
        <position position="88"/>
    </location>
</feature>
<dbReference type="Gene3D" id="3.30.2380.10">
    <property type="entry name" value="CGI121/TPRKB"/>
    <property type="match status" value="1"/>
</dbReference>
<evidence type="ECO:0000313" key="6">
    <source>
        <dbReference type="EMBL" id="CAB3987432.1"/>
    </source>
</evidence>
<keyword evidence="3" id="KW-0819">tRNA processing</keyword>
<dbReference type="PANTHER" id="PTHR15840:SF10">
    <property type="entry name" value="EKC_KEOPS COMPLEX SUBUNIT TPRKB"/>
    <property type="match status" value="1"/>
</dbReference>
<dbReference type="AlphaFoldDB" id="A0A7D9DL52"/>